<dbReference type="AlphaFoldDB" id="A0A4U6WE13"/>
<organism evidence="2 3">
    <name type="scientific">Setaria viridis</name>
    <name type="common">Green bristlegrass</name>
    <name type="synonym">Setaria italica subsp. viridis</name>
    <dbReference type="NCBI Taxonomy" id="4556"/>
    <lineage>
        <taxon>Eukaryota</taxon>
        <taxon>Viridiplantae</taxon>
        <taxon>Streptophyta</taxon>
        <taxon>Embryophyta</taxon>
        <taxon>Tracheophyta</taxon>
        <taxon>Spermatophyta</taxon>
        <taxon>Magnoliopsida</taxon>
        <taxon>Liliopsida</taxon>
        <taxon>Poales</taxon>
        <taxon>Poaceae</taxon>
        <taxon>PACMAD clade</taxon>
        <taxon>Panicoideae</taxon>
        <taxon>Panicodae</taxon>
        <taxon>Paniceae</taxon>
        <taxon>Cenchrinae</taxon>
        <taxon>Setaria</taxon>
    </lineage>
</organism>
<dbReference type="Gramene" id="TKW40802">
    <property type="protein sequence ID" value="TKW40802"/>
    <property type="gene ID" value="SEVIR_1G269700v2"/>
</dbReference>
<feature type="compositionally biased region" description="Pro residues" evidence="1">
    <location>
        <begin position="147"/>
        <end position="157"/>
    </location>
</feature>
<feature type="region of interest" description="Disordered" evidence="1">
    <location>
        <begin position="147"/>
        <end position="172"/>
    </location>
</feature>
<keyword evidence="3" id="KW-1185">Reference proteome</keyword>
<accession>A0A4U6WE13</accession>
<name>A0A4U6WE13_SETVI</name>
<protein>
    <submittedName>
        <fullName evidence="2">Uncharacterized protein</fullName>
    </submittedName>
</protein>
<evidence type="ECO:0000313" key="3">
    <source>
        <dbReference type="Proteomes" id="UP000298652"/>
    </source>
</evidence>
<dbReference type="EMBL" id="CM016552">
    <property type="protein sequence ID" value="TKW40802.1"/>
    <property type="molecule type" value="Genomic_DNA"/>
</dbReference>
<gene>
    <name evidence="2" type="ORF">SEVIR_1G269700v2</name>
</gene>
<proteinExistence type="predicted"/>
<sequence>MSCAKGALSPISHWQVGRPLLGRWPFQPTRVEEEAARWTLPRSSLPSYELSDPPSPLRIAARTRRVTLAPLHHIDRPLQSRTGRPRGPALPRHRSILVTQAFLLHLVAQFQLHRPCSSAPPLIWAAQFPPPIPAAQPPLLRAAPSIPPPVRPDPATPLIPHLPDELCSPTTV</sequence>
<dbReference type="Proteomes" id="UP000298652">
    <property type="component" value="Chromosome 1"/>
</dbReference>
<evidence type="ECO:0000313" key="2">
    <source>
        <dbReference type="EMBL" id="TKW40802.1"/>
    </source>
</evidence>
<reference evidence="2" key="1">
    <citation type="submission" date="2019-03" db="EMBL/GenBank/DDBJ databases">
        <title>WGS assembly of Setaria viridis.</title>
        <authorList>
            <person name="Huang P."/>
            <person name="Jenkins J."/>
            <person name="Grimwood J."/>
            <person name="Barry K."/>
            <person name="Healey A."/>
            <person name="Mamidi S."/>
            <person name="Sreedasyam A."/>
            <person name="Shu S."/>
            <person name="Feldman M."/>
            <person name="Wu J."/>
            <person name="Yu Y."/>
            <person name="Chen C."/>
            <person name="Johnson J."/>
            <person name="Rokhsar D."/>
            <person name="Baxter I."/>
            <person name="Schmutz J."/>
            <person name="Brutnell T."/>
            <person name="Kellogg E."/>
        </authorList>
    </citation>
    <scope>NUCLEOTIDE SEQUENCE [LARGE SCALE GENOMIC DNA]</scope>
</reference>
<evidence type="ECO:0000256" key="1">
    <source>
        <dbReference type="SAM" id="MobiDB-lite"/>
    </source>
</evidence>